<evidence type="ECO:0000259" key="7">
    <source>
        <dbReference type="Pfam" id="PF12678"/>
    </source>
</evidence>
<dbReference type="Proteomes" id="UP000242414">
    <property type="component" value="Unassembled WGS sequence"/>
</dbReference>
<dbReference type="VEuPathDB" id="FungiDB:BCV72DRAFT_208490"/>
<dbReference type="Gene3D" id="3.30.40.10">
    <property type="entry name" value="Zinc/RING finger domain, C3HC4 (zinc finger)"/>
    <property type="match status" value="1"/>
</dbReference>
<dbReference type="EMBL" id="KV921935">
    <property type="protein sequence ID" value="ORE05855.1"/>
    <property type="molecule type" value="Genomic_DNA"/>
</dbReference>
<dbReference type="InterPro" id="IPR008709">
    <property type="entry name" value="Neurochondrin"/>
</dbReference>
<feature type="region of interest" description="Disordered" evidence="6">
    <location>
        <begin position="401"/>
        <end position="420"/>
    </location>
</feature>
<evidence type="ECO:0000256" key="4">
    <source>
        <dbReference type="ARBA" id="ARBA00022786"/>
    </source>
</evidence>
<evidence type="ECO:0000256" key="1">
    <source>
        <dbReference type="ARBA" id="ARBA00004906"/>
    </source>
</evidence>
<dbReference type="GO" id="GO:0008270">
    <property type="term" value="F:zinc ion binding"/>
    <property type="evidence" value="ECO:0007669"/>
    <property type="project" value="UniProtKB-KW"/>
</dbReference>
<dbReference type="OrthoDB" id="8962942at2759"/>
<keyword evidence="4" id="KW-0833">Ubl conjugation pathway</keyword>
<keyword evidence="5" id="KW-0862">Zinc</keyword>
<gene>
    <name evidence="8" type="ORF">BCV72DRAFT_208490</name>
</gene>
<feature type="compositionally biased region" description="Basic and acidic residues" evidence="6">
    <location>
        <begin position="410"/>
        <end position="420"/>
    </location>
</feature>
<reference evidence="8" key="1">
    <citation type="journal article" date="2016" name="Proc. Natl. Acad. Sci. U.S.A.">
        <title>Lipid metabolic changes in an early divergent fungus govern the establishment of a mutualistic symbiosis with endobacteria.</title>
        <authorList>
            <person name="Lastovetsky O.A."/>
            <person name="Gaspar M.L."/>
            <person name="Mondo S.J."/>
            <person name="LaButti K.M."/>
            <person name="Sandor L."/>
            <person name="Grigoriev I.V."/>
            <person name="Henry S.A."/>
            <person name="Pawlowska T.E."/>
        </authorList>
    </citation>
    <scope>NUCLEOTIDE SEQUENCE [LARGE SCALE GENOMIC DNA]</scope>
    <source>
        <strain evidence="8">ATCC 52814</strain>
    </source>
</reference>
<evidence type="ECO:0000256" key="3">
    <source>
        <dbReference type="ARBA" id="ARBA00022771"/>
    </source>
</evidence>
<feature type="domain" description="Zinc finger RING-H2-type" evidence="7">
    <location>
        <begin position="440"/>
        <end position="484"/>
    </location>
</feature>
<dbReference type="SUPFAM" id="SSF57850">
    <property type="entry name" value="RING/U-box"/>
    <property type="match status" value="1"/>
</dbReference>
<protein>
    <recommendedName>
        <fullName evidence="7">Zinc finger RING-H2-type domain-containing protein</fullName>
    </recommendedName>
</protein>
<accession>A0A1X0R1F0</accession>
<name>A0A1X0R1F0_RHIZD</name>
<dbReference type="PANTHER" id="PTHR13109:SF7">
    <property type="entry name" value="NEUROCHONDRIN"/>
    <property type="match status" value="1"/>
</dbReference>
<evidence type="ECO:0000256" key="2">
    <source>
        <dbReference type="ARBA" id="ARBA00022723"/>
    </source>
</evidence>
<dbReference type="Pfam" id="PF12678">
    <property type="entry name" value="zf-rbx1"/>
    <property type="match status" value="1"/>
</dbReference>
<dbReference type="PANTHER" id="PTHR13109">
    <property type="entry name" value="NEUROCHONDRIN"/>
    <property type="match status" value="1"/>
</dbReference>
<evidence type="ECO:0000256" key="6">
    <source>
        <dbReference type="SAM" id="MobiDB-lite"/>
    </source>
</evidence>
<dbReference type="AlphaFoldDB" id="A0A1X0R1F0"/>
<evidence type="ECO:0000313" key="8">
    <source>
        <dbReference type="EMBL" id="ORE05855.1"/>
    </source>
</evidence>
<dbReference type="InterPro" id="IPR024766">
    <property type="entry name" value="Znf_RING_H2"/>
</dbReference>
<comment type="pathway">
    <text evidence="1">Protein modification; protein ubiquitination.</text>
</comment>
<sequence length="494" mass="56353">MNVSSSDRDRNAEIDRCLAMMAPSASDESKFFTMSYSFVIDHSVDAEVPDQLLKEIAVNILACFSRYEALAQDKNMIDRIAGLSRLLKPDDDLSKEILHILLCVSTEKHGLVRMLDTDVVKNILEVVLGSNQKEPRELASQLLISVYTRSARISAPSINQALEYSLCTLFPILCKTLDQDQKLVKFESLNLLSFILPEMPAESLKQLKSDNRLSVWLDHLLGGLRQILTSKTNKAIILIGCSLRLFGNQWLFGSLLHTRSASRKKEKAPAGDKKTDEAYQKANFPALLVHLVAIEAKIMLDDINDHALREHNEEKKIINVTRQQRQERMLPEYFNILESAIEFLSSQEDEQFHGMDVEMLLKIRKTLSEVMEVVMELLRFKQGMAERPEDLDQDMVAQASTPMDIDPPVDDVKGKTKESGEKPRFEVKKWNAVALWAWGIECQANQASATSEECTVAWGICNHAFHFHCISRWLKSRQVCPLDNREWDWQKYGR</sequence>
<dbReference type="InterPro" id="IPR013083">
    <property type="entry name" value="Znf_RING/FYVE/PHD"/>
</dbReference>
<dbReference type="Pfam" id="PF05536">
    <property type="entry name" value="Neurochondrin"/>
    <property type="match status" value="1"/>
</dbReference>
<keyword evidence="3" id="KW-0863">Zinc-finger</keyword>
<dbReference type="CDD" id="cd16485">
    <property type="entry name" value="mRING-H2-C3H2C2D_RBX1"/>
    <property type="match status" value="1"/>
</dbReference>
<evidence type="ECO:0000256" key="5">
    <source>
        <dbReference type="ARBA" id="ARBA00022833"/>
    </source>
</evidence>
<keyword evidence="2" id="KW-0479">Metal-binding</keyword>
<organism evidence="8">
    <name type="scientific">Rhizopus microsporus var. microsporus</name>
    <dbReference type="NCBI Taxonomy" id="86635"/>
    <lineage>
        <taxon>Eukaryota</taxon>
        <taxon>Fungi</taxon>
        <taxon>Fungi incertae sedis</taxon>
        <taxon>Mucoromycota</taxon>
        <taxon>Mucoromycotina</taxon>
        <taxon>Mucoromycetes</taxon>
        <taxon>Mucorales</taxon>
        <taxon>Mucorineae</taxon>
        <taxon>Rhizopodaceae</taxon>
        <taxon>Rhizopus</taxon>
    </lineage>
</organism>
<proteinExistence type="predicted"/>